<gene>
    <name evidence="5" type="ORF">CCAP1982_LOCUS583</name>
</gene>
<dbReference type="PANTHER" id="PTHR11540">
    <property type="entry name" value="MALATE AND LACTATE DEHYDROGENASE"/>
    <property type="match status" value="1"/>
</dbReference>
<feature type="domain" description="Lactate/malate dehydrogenase N-terminal" evidence="4">
    <location>
        <begin position="190"/>
        <end position="240"/>
    </location>
</feature>
<dbReference type="Proteomes" id="UP000606786">
    <property type="component" value="Unassembled WGS sequence"/>
</dbReference>
<keyword evidence="6" id="KW-1185">Reference proteome</keyword>
<name>A0A811U005_CERCA</name>
<comment type="caution">
    <text evidence="5">The sequence shown here is derived from an EMBL/GenBank/DDBJ whole genome shotgun (WGS) entry which is preliminary data.</text>
</comment>
<dbReference type="InterPro" id="IPR001236">
    <property type="entry name" value="Lactate/malate_DH_N"/>
</dbReference>
<reference evidence="5" key="1">
    <citation type="submission" date="2020-11" db="EMBL/GenBank/DDBJ databases">
        <authorList>
            <person name="Whitehead M."/>
        </authorList>
    </citation>
    <scope>NUCLEOTIDE SEQUENCE</scope>
    <source>
        <strain evidence="5">EGII</strain>
    </source>
</reference>
<proteinExistence type="predicted"/>
<evidence type="ECO:0000256" key="3">
    <source>
        <dbReference type="ARBA" id="ARBA00023027"/>
    </source>
</evidence>
<protein>
    <recommendedName>
        <fullName evidence="1">Malate dehydrogenase, mitochondrial</fullName>
    </recommendedName>
</protein>
<dbReference type="OrthoDB" id="10033734at2759"/>
<keyword evidence="3" id="KW-0520">NAD</keyword>
<evidence type="ECO:0000313" key="5">
    <source>
        <dbReference type="EMBL" id="CAD6991670.1"/>
    </source>
</evidence>
<dbReference type="GO" id="GO:0005739">
    <property type="term" value="C:mitochondrion"/>
    <property type="evidence" value="ECO:0007669"/>
    <property type="project" value="TreeGrafter"/>
</dbReference>
<evidence type="ECO:0000256" key="2">
    <source>
        <dbReference type="ARBA" id="ARBA00023002"/>
    </source>
</evidence>
<dbReference type="GO" id="GO:0006099">
    <property type="term" value="P:tricarboxylic acid cycle"/>
    <property type="evidence" value="ECO:0007669"/>
    <property type="project" value="TreeGrafter"/>
</dbReference>
<evidence type="ECO:0000256" key="1">
    <source>
        <dbReference type="ARBA" id="ARBA00016075"/>
    </source>
</evidence>
<accession>A0A811U005</accession>
<organism evidence="5 6">
    <name type="scientific">Ceratitis capitata</name>
    <name type="common">Mediterranean fruit fly</name>
    <name type="synonym">Tephritis capitata</name>
    <dbReference type="NCBI Taxonomy" id="7213"/>
    <lineage>
        <taxon>Eukaryota</taxon>
        <taxon>Metazoa</taxon>
        <taxon>Ecdysozoa</taxon>
        <taxon>Arthropoda</taxon>
        <taxon>Hexapoda</taxon>
        <taxon>Insecta</taxon>
        <taxon>Pterygota</taxon>
        <taxon>Neoptera</taxon>
        <taxon>Endopterygota</taxon>
        <taxon>Diptera</taxon>
        <taxon>Brachycera</taxon>
        <taxon>Muscomorpha</taxon>
        <taxon>Tephritoidea</taxon>
        <taxon>Tephritidae</taxon>
        <taxon>Ceratitis</taxon>
        <taxon>Ceratitis</taxon>
    </lineage>
</organism>
<dbReference type="EMBL" id="CAJHJT010000001">
    <property type="protein sequence ID" value="CAD6991670.1"/>
    <property type="molecule type" value="Genomic_DNA"/>
</dbReference>
<evidence type="ECO:0000313" key="6">
    <source>
        <dbReference type="Proteomes" id="UP000606786"/>
    </source>
</evidence>
<keyword evidence="2" id="KW-0560">Oxidoreductase</keyword>
<dbReference type="Pfam" id="PF00056">
    <property type="entry name" value="Ldh_1_N"/>
    <property type="match status" value="1"/>
</dbReference>
<dbReference type="GO" id="GO:0030060">
    <property type="term" value="F:L-malate dehydrogenase (NAD+) activity"/>
    <property type="evidence" value="ECO:0007669"/>
    <property type="project" value="TreeGrafter"/>
</dbReference>
<sequence>MQNLKTIRCPKMIEYMYKLQYCQKNSKIILIQTTRRSLLTAHIRMDFIDEKLSFLMVPKTHPDYTQTIRLQIENKELLAWKAQLQARITSERAEVLRLKQQLSAVAAKSSNNASAAGVTTEDVAGGGVVDYEKIIEHYIRKIPYWNTKKNTCKRVFEERRECITMQVESHCKTSIYNKTLQGHRMRRLSGIGQPLSLLLKNNPLVSNLALYDIVHTPGVAADLSHIDTQSTTEGHMGPEQLGKALKSKHIHYTLLSI</sequence>
<dbReference type="Gene3D" id="3.40.50.720">
    <property type="entry name" value="NAD(P)-binding Rossmann-like Domain"/>
    <property type="match status" value="1"/>
</dbReference>
<evidence type="ECO:0000259" key="4">
    <source>
        <dbReference type="Pfam" id="PF00056"/>
    </source>
</evidence>
<dbReference type="PANTHER" id="PTHR11540:SF16">
    <property type="entry name" value="MALATE DEHYDROGENASE, MITOCHONDRIAL"/>
    <property type="match status" value="1"/>
</dbReference>
<dbReference type="AlphaFoldDB" id="A0A811U005"/>